<dbReference type="InterPro" id="IPR050072">
    <property type="entry name" value="Peptidase_M20A"/>
</dbReference>
<dbReference type="InterPro" id="IPR002933">
    <property type="entry name" value="Peptidase_M20"/>
</dbReference>
<dbReference type="GO" id="GO:0016787">
    <property type="term" value="F:hydrolase activity"/>
    <property type="evidence" value="ECO:0007669"/>
    <property type="project" value="InterPro"/>
</dbReference>
<dbReference type="Pfam" id="PF01546">
    <property type="entry name" value="Peptidase_M20"/>
    <property type="match status" value="1"/>
</dbReference>
<dbReference type="STRING" id="1121325.SAMN04515677_10352"/>
<name>A0A1G9M3C0_9FIRM</name>
<organism evidence="1 2">
    <name type="scientific">Romboutsia lituseburensis DSM 797</name>
    <dbReference type="NCBI Taxonomy" id="1121325"/>
    <lineage>
        <taxon>Bacteria</taxon>
        <taxon>Bacillati</taxon>
        <taxon>Bacillota</taxon>
        <taxon>Clostridia</taxon>
        <taxon>Peptostreptococcales</taxon>
        <taxon>Peptostreptococcaceae</taxon>
        <taxon>Romboutsia</taxon>
    </lineage>
</organism>
<reference evidence="1 2" key="1">
    <citation type="submission" date="2016-10" db="EMBL/GenBank/DDBJ databases">
        <authorList>
            <person name="de Groot N.N."/>
        </authorList>
    </citation>
    <scope>NUCLEOTIDE SEQUENCE [LARGE SCALE GENOMIC DNA]</scope>
    <source>
        <strain evidence="1 2">DSM 797</strain>
    </source>
</reference>
<proteinExistence type="predicted"/>
<keyword evidence="2" id="KW-1185">Reference proteome</keyword>
<dbReference type="PIRSF" id="PIRSF010386">
    <property type="entry name" value="RocB"/>
    <property type="match status" value="1"/>
</dbReference>
<sequence>MYAGKEELLNLTIELVGIKSVSGTSDEAYVSNFVYQKLKELDYYKENPNHLFIQPINDELNRSFVCALMKSKKKTSKTILTIAHIDTADIENAGILKEYILSPYEYTDKLKEHIDLLDEDAKKDLLSGDWLFGRGIMDMKMGLAMQMQLIKEYSKRNDFEGNLLLIAVPDEESNSKGAISAIPFINKIIKENNLSPVAVINSEPDFGAYPGDDNKYIYTGSCGKLLPGIFIVGKEVHVGESLCGLNPNLIGAEILSRLDFNTSFCENIDNENTMPPTCLKYEDTKEVYNIQMPQSAIMYYNLQTLHSNPKDIILKLKDICKEASDDVIRKVKKAKLEYKKLSKSTIKEEDLEIKIYTFDEIYNKIYNEKGEVFKDTISEKINELLKNLDLDERDISCEIVKEVCKFAKSEEPFLIIFFAPPYYPHVGIDKEDERSKKILNVVDNVIKRAKENYNIDIKTQKYFKGLSDLSYFALQDGEEVIKYLKPNMPCLGYKYNLPLEEIKKLNVPVLNYGPHGKDPHKFTERILVDYSFEIVPELVRYMIEELIK</sequence>
<accession>A0A1G9M3C0</accession>
<dbReference type="Gene3D" id="3.40.630.10">
    <property type="entry name" value="Zn peptidases"/>
    <property type="match status" value="1"/>
</dbReference>
<dbReference type="SUPFAM" id="SSF53187">
    <property type="entry name" value="Zn-dependent exopeptidases"/>
    <property type="match status" value="1"/>
</dbReference>
<dbReference type="InterPro" id="IPR012166">
    <property type="entry name" value="Uncharacterised_RocB"/>
</dbReference>
<evidence type="ECO:0000313" key="1">
    <source>
        <dbReference type="EMBL" id="SDL68759.1"/>
    </source>
</evidence>
<protein>
    <submittedName>
        <fullName evidence="1">Arginine utilization protein RocB</fullName>
    </submittedName>
</protein>
<dbReference type="PANTHER" id="PTHR43808:SF27">
    <property type="entry name" value="PROTEIN ROCB"/>
    <property type="match status" value="1"/>
</dbReference>
<gene>
    <name evidence="1" type="ORF">SAMN04515677_10352</name>
</gene>
<dbReference type="AlphaFoldDB" id="A0A1G9M3C0"/>
<evidence type="ECO:0000313" key="2">
    <source>
        <dbReference type="Proteomes" id="UP000199068"/>
    </source>
</evidence>
<dbReference type="PANTHER" id="PTHR43808">
    <property type="entry name" value="ACETYLORNITHINE DEACETYLASE"/>
    <property type="match status" value="1"/>
</dbReference>
<dbReference type="RefSeq" id="WP_092724766.1">
    <property type="nucleotide sequence ID" value="NZ_FNGW01000003.1"/>
</dbReference>
<dbReference type="EMBL" id="FNGW01000003">
    <property type="protein sequence ID" value="SDL68759.1"/>
    <property type="molecule type" value="Genomic_DNA"/>
</dbReference>
<dbReference type="Proteomes" id="UP000199068">
    <property type="component" value="Unassembled WGS sequence"/>
</dbReference>